<dbReference type="KEGG" id="salq:SYNTR_1846"/>
<name>A0A6I6DKD9_9FIRM</name>
<reference evidence="3" key="1">
    <citation type="journal article" date="2019" name="Microbiology">
        <title>Complete Genome Sequence of an Uncultured Bacterium of the Candidate Phylum Bipolaricaulota.</title>
        <authorList>
            <person name="Kadnikov V.V."/>
            <person name="Mardanov A.V."/>
            <person name="Beletsky A.V."/>
            <person name="Frank Y.A."/>
            <person name="Karnachuk O.V."/>
            <person name="Ravin N.V."/>
        </authorList>
    </citation>
    <scope>NUCLEOTIDE SEQUENCE [LARGE SCALE GENOMIC DNA]</scope>
</reference>
<dbReference type="EMBL" id="CP046457">
    <property type="protein sequence ID" value="QGU00440.1"/>
    <property type="molecule type" value="Genomic_DNA"/>
</dbReference>
<dbReference type="Proteomes" id="UP000426444">
    <property type="component" value="Chromosome"/>
</dbReference>
<dbReference type="AlphaFoldDB" id="A0A6I6DKD9"/>
<evidence type="ECO:0000313" key="2">
    <source>
        <dbReference type="EMBL" id="QGU00440.1"/>
    </source>
</evidence>
<organism evidence="2 3">
    <name type="scientific">Candidatus Syntrophocurvum alkaliphilum</name>
    <dbReference type="NCBI Taxonomy" id="2293317"/>
    <lineage>
        <taxon>Bacteria</taxon>
        <taxon>Bacillati</taxon>
        <taxon>Bacillota</taxon>
        <taxon>Clostridia</taxon>
        <taxon>Eubacteriales</taxon>
        <taxon>Syntrophomonadaceae</taxon>
        <taxon>Candidatus Syntrophocurvum</taxon>
    </lineage>
</organism>
<gene>
    <name evidence="2" type="ORF">SYNTR_1846</name>
</gene>
<keyword evidence="1" id="KW-0472">Membrane</keyword>
<feature type="transmembrane region" description="Helical" evidence="1">
    <location>
        <begin position="6"/>
        <end position="24"/>
    </location>
</feature>
<protein>
    <submittedName>
        <fullName evidence="2">Uncharacterized protein</fullName>
    </submittedName>
</protein>
<sequence>MVILLKVASFCIWLTIMIVLIIASKSIKESPVNKVKLQIDDDEDIEMFIRGALRKLNEKDRLIIETLPKHRYNYQARLITNRILRKNPSIIIQYPESIITN</sequence>
<keyword evidence="1" id="KW-0812">Transmembrane</keyword>
<evidence type="ECO:0000256" key="1">
    <source>
        <dbReference type="SAM" id="Phobius"/>
    </source>
</evidence>
<keyword evidence="1" id="KW-1133">Transmembrane helix</keyword>
<keyword evidence="3" id="KW-1185">Reference proteome</keyword>
<accession>A0A6I6DKD9</accession>
<evidence type="ECO:0000313" key="3">
    <source>
        <dbReference type="Proteomes" id="UP000426444"/>
    </source>
</evidence>
<proteinExistence type="predicted"/>